<dbReference type="EMBL" id="KZ613484">
    <property type="protein sequence ID" value="PMD20671.1"/>
    <property type="molecule type" value="Genomic_DNA"/>
</dbReference>
<reference evidence="1 2" key="1">
    <citation type="submission" date="2016-05" db="EMBL/GenBank/DDBJ databases">
        <title>A degradative enzymes factory behind the ericoid mycorrhizal symbiosis.</title>
        <authorList>
            <consortium name="DOE Joint Genome Institute"/>
            <person name="Martino E."/>
            <person name="Morin E."/>
            <person name="Grelet G."/>
            <person name="Kuo A."/>
            <person name="Kohler A."/>
            <person name="Daghino S."/>
            <person name="Barry K."/>
            <person name="Choi C."/>
            <person name="Cichocki N."/>
            <person name="Clum A."/>
            <person name="Copeland A."/>
            <person name="Hainaut M."/>
            <person name="Haridas S."/>
            <person name="Labutti K."/>
            <person name="Lindquist E."/>
            <person name="Lipzen A."/>
            <person name="Khouja H.-R."/>
            <person name="Murat C."/>
            <person name="Ohm R."/>
            <person name="Olson A."/>
            <person name="Spatafora J."/>
            <person name="Veneault-Fourrey C."/>
            <person name="Henrissat B."/>
            <person name="Grigoriev I."/>
            <person name="Martin F."/>
            <person name="Perotto S."/>
        </authorList>
    </citation>
    <scope>NUCLEOTIDE SEQUENCE [LARGE SCALE GENOMIC DNA]</scope>
    <source>
        <strain evidence="1 2">UAMH 7357</strain>
    </source>
</reference>
<accession>A0A2J6Q329</accession>
<name>A0A2J6Q329_9HELO</name>
<protein>
    <recommendedName>
        <fullName evidence="3">hAT-like transposase RNase-H fold domain-containing protein</fullName>
    </recommendedName>
</protein>
<dbReference type="AlphaFoldDB" id="A0A2J6Q329"/>
<keyword evidence="2" id="KW-1185">Reference proteome</keyword>
<dbReference type="Proteomes" id="UP000235672">
    <property type="component" value="Unassembled WGS sequence"/>
</dbReference>
<evidence type="ECO:0008006" key="3">
    <source>
        <dbReference type="Google" id="ProtNLM"/>
    </source>
</evidence>
<sequence>MAPFTTDLSSPEPSSRSTRSIFVVTTSQSSNPNAFSHMMQSEKSRDPVLRDTCLRPTPKYNTNYNPYATPSEDLANGYSPYVFKEPLYDDRPVIVNELPKNCIVAPLAKRPRIAWDNLSDSEWKNLELIKGQLEPLFHTIKALKGNTDFKDGNCKASHGQLRELLLVFEHILTHFENLTKQVENGEFNGHPGIARSINKAWNKAKDYYNKTDQLVAGIALTVMNPKFKIKYFEDKWTSNESHVLRTVKPKVKKL</sequence>
<proteinExistence type="predicted"/>
<evidence type="ECO:0000313" key="1">
    <source>
        <dbReference type="EMBL" id="PMD20671.1"/>
    </source>
</evidence>
<gene>
    <name evidence="1" type="ORF">NA56DRAFT_704477</name>
</gene>
<organism evidence="1 2">
    <name type="scientific">Hyaloscypha hepaticicola</name>
    <dbReference type="NCBI Taxonomy" id="2082293"/>
    <lineage>
        <taxon>Eukaryota</taxon>
        <taxon>Fungi</taxon>
        <taxon>Dikarya</taxon>
        <taxon>Ascomycota</taxon>
        <taxon>Pezizomycotina</taxon>
        <taxon>Leotiomycetes</taxon>
        <taxon>Helotiales</taxon>
        <taxon>Hyaloscyphaceae</taxon>
        <taxon>Hyaloscypha</taxon>
    </lineage>
</organism>
<evidence type="ECO:0000313" key="2">
    <source>
        <dbReference type="Proteomes" id="UP000235672"/>
    </source>
</evidence>
<dbReference type="OrthoDB" id="3575984at2759"/>